<gene>
    <name evidence="5" type="ORF">JI741_17865</name>
</gene>
<dbReference type="PANTHER" id="PTHR35089:SF1">
    <property type="entry name" value="CHAPERONE PROTEIN SKP"/>
    <property type="match status" value="1"/>
</dbReference>
<accession>A0ABS1KV45</accession>
<evidence type="ECO:0000313" key="6">
    <source>
        <dbReference type="Proteomes" id="UP000613030"/>
    </source>
</evidence>
<dbReference type="Pfam" id="PF03938">
    <property type="entry name" value="OmpH"/>
    <property type="match status" value="1"/>
</dbReference>
<dbReference type="Gene3D" id="3.30.910.20">
    <property type="entry name" value="Skp domain"/>
    <property type="match status" value="1"/>
</dbReference>
<dbReference type="Proteomes" id="UP000613030">
    <property type="component" value="Unassembled WGS sequence"/>
</dbReference>
<evidence type="ECO:0000256" key="3">
    <source>
        <dbReference type="SAM" id="Coils"/>
    </source>
</evidence>
<comment type="similarity">
    <text evidence="1">Belongs to the Skp family.</text>
</comment>
<dbReference type="RefSeq" id="WP_202012116.1">
    <property type="nucleotide sequence ID" value="NZ_JAERRB010000006.1"/>
</dbReference>
<feature type="coiled-coil region" evidence="3">
    <location>
        <begin position="89"/>
        <end position="123"/>
    </location>
</feature>
<evidence type="ECO:0000256" key="4">
    <source>
        <dbReference type="SAM" id="SignalP"/>
    </source>
</evidence>
<dbReference type="InterPro" id="IPR024930">
    <property type="entry name" value="Skp_dom_sf"/>
</dbReference>
<evidence type="ECO:0000313" key="5">
    <source>
        <dbReference type="EMBL" id="MBL0743102.1"/>
    </source>
</evidence>
<organism evidence="5 6">
    <name type="scientific">Chryseolinea lacunae</name>
    <dbReference type="NCBI Taxonomy" id="2801331"/>
    <lineage>
        <taxon>Bacteria</taxon>
        <taxon>Pseudomonadati</taxon>
        <taxon>Bacteroidota</taxon>
        <taxon>Cytophagia</taxon>
        <taxon>Cytophagales</taxon>
        <taxon>Fulvivirgaceae</taxon>
        <taxon>Chryseolinea</taxon>
    </lineage>
</organism>
<name>A0ABS1KV45_9BACT</name>
<proteinExistence type="inferred from homology"/>
<dbReference type="PANTHER" id="PTHR35089">
    <property type="entry name" value="CHAPERONE PROTEIN SKP"/>
    <property type="match status" value="1"/>
</dbReference>
<dbReference type="SUPFAM" id="SSF111384">
    <property type="entry name" value="OmpH-like"/>
    <property type="match status" value="1"/>
</dbReference>
<evidence type="ECO:0000256" key="1">
    <source>
        <dbReference type="ARBA" id="ARBA00009091"/>
    </source>
</evidence>
<reference evidence="5 6" key="1">
    <citation type="submission" date="2021-01" db="EMBL/GenBank/DDBJ databases">
        <title>Chryseolinea sp. Jin1 Genome sequencing and assembly.</title>
        <authorList>
            <person name="Kim I."/>
        </authorList>
    </citation>
    <scope>NUCLEOTIDE SEQUENCE [LARGE SCALE GENOMIC DNA]</scope>
    <source>
        <strain evidence="5 6">Jin1</strain>
    </source>
</reference>
<keyword evidence="6" id="KW-1185">Reference proteome</keyword>
<protein>
    <submittedName>
        <fullName evidence="5">OmpH family outer membrane protein</fullName>
    </submittedName>
</protein>
<feature type="chain" id="PRO_5046347005" evidence="4">
    <location>
        <begin position="25"/>
        <end position="190"/>
    </location>
</feature>
<keyword evidence="3" id="KW-0175">Coiled coil</keyword>
<evidence type="ECO:0000256" key="2">
    <source>
        <dbReference type="ARBA" id="ARBA00022729"/>
    </source>
</evidence>
<dbReference type="EMBL" id="JAERRB010000006">
    <property type="protein sequence ID" value="MBL0743102.1"/>
    <property type="molecule type" value="Genomic_DNA"/>
</dbReference>
<dbReference type="InterPro" id="IPR005632">
    <property type="entry name" value="Chaperone_Skp"/>
</dbReference>
<sequence>MKLLSPKTCTLTLITLLLCGAALAQTPLKVGYARIDYIFTQLPDAKQVESTMQTLQKQLQAQIEGKDAELKKKYAEYISGRETMLEPVRNNTETEMQQMQENLQKLREDAQTTLQNKQNQLLEPVYKKIGKGIEDTAKENGYQFIVSDVIGGTRLLLYSDPSMDVSDLILKKLGVTPKPVAATTPAPATH</sequence>
<dbReference type="SMART" id="SM00935">
    <property type="entry name" value="OmpH"/>
    <property type="match status" value="1"/>
</dbReference>
<comment type="caution">
    <text evidence="5">The sequence shown here is derived from an EMBL/GenBank/DDBJ whole genome shotgun (WGS) entry which is preliminary data.</text>
</comment>
<keyword evidence="2 4" id="KW-0732">Signal</keyword>
<feature type="signal peptide" evidence="4">
    <location>
        <begin position="1"/>
        <end position="24"/>
    </location>
</feature>